<evidence type="ECO:0000313" key="3">
    <source>
        <dbReference type="Proteomes" id="UP000184123"/>
    </source>
</evidence>
<organism evidence="2 3">
    <name type="scientific">Halomonas cupida</name>
    <dbReference type="NCBI Taxonomy" id="44933"/>
    <lineage>
        <taxon>Bacteria</taxon>
        <taxon>Pseudomonadati</taxon>
        <taxon>Pseudomonadota</taxon>
        <taxon>Gammaproteobacteria</taxon>
        <taxon>Oceanospirillales</taxon>
        <taxon>Halomonadaceae</taxon>
        <taxon>Halomonas</taxon>
    </lineage>
</organism>
<feature type="region of interest" description="Disordered" evidence="1">
    <location>
        <begin position="228"/>
        <end position="256"/>
    </location>
</feature>
<accession>A0A1M6ZR70</accession>
<dbReference type="AlphaFoldDB" id="A0A1M6ZR70"/>
<reference evidence="2 3" key="1">
    <citation type="submission" date="2016-11" db="EMBL/GenBank/DDBJ databases">
        <authorList>
            <person name="Jaros S."/>
            <person name="Januszkiewicz K."/>
            <person name="Wedrychowicz H."/>
        </authorList>
    </citation>
    <scope>NUCLEOTIDE SEQUENCE [LARGE SCALE GENOMIC DNA]</scope>
    <source>
        <strain evidence="2 3">DSM 4740</strain>
    </source>
</reference>
<dbReference type="EMBL" id="FRCA01000001">
    <property type="protein sequence ID" value="SHL32930.1"/>
    <property type="molecule type" value="Genomic_DNA"/>
</dbReference>
<dbReference type="STRING" id="44933.SAMN05660971_00216"/>
<protein>
    <submittedName>
        <fullName evidence="2">Uncharacterized protein</fullName>
    </submittedName>
</protein>
<evidence type="ECO:0000313" key="2">
    <source>
        <dbReference type="EMBL" id="SHL32930.1"/>
    </source>
</evidence>
<sequence>MVVMKAVMSVVTMSKPRQHRIDRMNLPALRQFGTLDHQHRQPHLASCCQLGHGALTTGVLADQMLDAVLTQQVEISLQAEGAAVDGDGVMGQRGRRFGSVDQTQQVVVLGLSREGGEMHAADRQQYSLGRTGKGIDGGFNAGDSLPAVARHRLPGGTSQGDEFDIAVCCGLYGMAAHLCGEGVGGIHQMGDAVLRQPGLQPLDAAEATNAGGQWLGLWCSDTPGIAEHGGNRATGESLGQGAGFAGTSQNQDVVHG</sequence>
<name>A0A1M6ZR70_9GAMM</name>
<gene>
    <name evidence="2" type="ORF">SAMN05660971_00216</name>
</gene>
<feature type="compositionally biased region" description="Polar residues" evidence="1">
    <location>
        <begin position="246"/>
        <end position="256"/>
    </location>
</feature>
<proteinExistence type="predicted"/>
<evidence type="ECO:0000256" key="1">
    <source>
        <dbReference type="SAM" id="MobiDB-lite"/>
    </source>
</evidence>
<dbReference type="Proteomes" id="UP000184123">
    <property type="component" value="Unassembled WGS sequence"/>
</dbReference>
<dbReference type="AntiFam" id="ANF00116">
    <property type="entry name" value="Shadow ORF (opposite cobK)"/>
</dbReference>